<dbReference type="RefSeq" id="WP_162413466.1">
    <property type="nucleotide sequence ID" value="NZ_JAHQXE010000003.1"/>
</dbReference>
<dbReference type="AlphaFoldDB" id="A0AA41KFU3"/>
<dbReference type="EMBL" id="JAHQXE010000003">
    <property type="protein sequence ID" value="MBV0902367.1"/>
    <property type="molecule type" value="Genomic_DNA"/>
</dbReference>
<dbReference type="PANTHER" id="PTHR42932:SF1">
    <property type="entry name" value="GENERAL STRESS PROTEIN 20U"/>
    <property type="match status" value="1"/>
</dbReference>
<dbReference type="NCBIfam" id="NF041388">
    <property type="entry name" value="DNAstvprot_Halo"/>
    <property type="match status" value="1"/>
</dbReference>
<dbReference type="PANTHER" id="PTHR42932">
    <property type="entry name" value="GENERAL STRESS PROTEIN 20U"/>
    <property type="match status" value="1"/>
</dbReference>
<dbReference type="Proteomes" id="UP001166304">
    <property type="component" value="Unassembled WGS sequence"/>
</dbReference>
<organism evidence="3 4">
    <name type="scientific">Haloarcula salina</name>
    <dbReference type="NCBI Taxonomy" id="1429914"/>
    <lineage>
        <taxon>Archaea</taxon>
        <taxon>Methanobacteriati</taxon>
        <taxon>Methanobacteriota</taxon>
        <taxon>Stenosarchaea group</taxon>
        <taxon>Halobacteria</taxon>
        <taxon>Halobacteriales</taxon>
        <taxon>Haloarculaceae</taxon>
        <taxon>Haloarcula</taxon>
    </lineage>
</organism>
<dbReference type="Pfam" id="PF00210">
    <property type="entry name" value="Ferritin"/>
    <property type="match status" value="1"/>
</dbReference>
<dbReference type="PIRSF" id="PIRSF005900">
    <property type="entry name" value="Dps"/>
    <property type="match status" value="1"/>
</dbReference>
<sequence length="186" mass="20728">MTSRSHLRKPDAEHLRQEWGTVSGNELRLTRAAAEELVAALNADLSGFYLLFNQVRKHAWTVEGAEFGDVAAFLEAAADHLAEMTDDVAIRVHALGGVPVCGPMGIRQHAPMTIETPHRFDVRSSLERDLDGYATLAVQLRNHVELAEQARDKATSDLLRGHLKTLEEDAHTLQRYLADDSLVRRE</sequence>
<protein>
    <submittedName>
        <fullName evidence="3">DNA starvation/stationary phase protection protein</fullName>
    </submittedName>
</protein>
<dbReference type="SUPFAM" id="SSF47240">
    <property type="entry name" value="Ferritin-like"/>
    <property type="match status" value="1"/>
</dbReference>
<evidence type="ECO:0000313" key="4">
    <source>
        <dbReference type="Proteomes" id="UP001166304"/>
    </source>
</evidence>
<reference evidence="3" key="1">
    <citation type="submission" date="2021-06" db="EMBL/GenBank/DDBJ databases">
        <title>New haloarchaea isolates fom saline soil.</title>
        <authorList>
            <person name="Duran-Viseras A."/>
            <person name="Sanchez-Porro C.S."/>
            <person name="Ventosa A."/>
        </authorList>
    </citation>
    <scope>NUCLEOTIDE SEQUENCE</scope>
    <source>
        <strain evidence="3">JCM 18369</strain>
    </source>
</reference>
<dbReference type="GO" id="GO:0008199">
    <property type="term" value="F:ferric iron binding"/>
    <property type="evidence" value="ECO:0007669"/>
    <property type="project" value="InterPro"/>
</dbReference>
<dbReference type="Gene3D" id="1.20.1260.10">
    <property type="match status" value="1"/>
</dbReference>
<gene>
    <name evidence="3" type="ORF">KTS37_11265</name>
</gene>
<feature type="domain" description="Ferritin/DPS" evidence="2">
    <location>
        <begin position="39"/>
        <end position="181"/>
    </location>
</feature>
<name>A0AA41KFU3_9EURY</name>
<accession>A0AA41KFU3</accession>
<comment type="caution">
    <text evidence="3">The sequence shown here is derived from an EMBL/GenBank/DDBJ whole genome shotgun (WGS) entry which is preliminary data.</text>
</comment>
<proteinExistence type="inferred from homology"/>
<evidence type="ECO:0000256" key="1">
    <source>
        <dbReference type="ARBA" id="ARBA00009497"/>
    </source>
</evidence>
<dbReference type="InterPro" id="IPR008331">
    <property type="entry name" value="Ferritin_DPS_dom"/>
</dbReference>
<dbReference type="InterPro" id="IPR012347">
    <property type="entry name" value="Ferritin-like"/>
</dbReference>
<evidence type="ECO:0000259" key="2">
    <source>
        <dbReference type="Pfam" id="PF00210"/>
    </source>
</evidence>
<dbReference type="InterPro" id="IPR054862">
    <property type="entry name" value="DNA_prot_starvation"/>
</dbReference>
<comment type="similarity">
    <text evidence="1">Belongs to the Dps family.</text>
</comment>
<dbReference type="InterPro" id="IPR009078">
    <property type="entry name" value="Ferritin-like_SF"/>
</dbReference>
<evidence type="ECO:0000313" key="3">
    <source>
        <dbReference type="EMBL" id="MBV0902367.1"/>
    </source>
</evidence>
<keyword evidence="4" id="KW-1185">Reference proteome</keyword>
<dbReference type="InterPro" id="IPR002177">
    <property type="entry name" value="DPS_DNA-bd"/>
</dbReference>